<name>A0ABN9WHZ5_9DINO</name>
<evidence type="ECO:0000313" key="2">
    <source>
        <dbReference type="Proteomes" id="UP001189429"/>
    </source>
</evidence>
<comment type="caution">
    <text evidence="1">The sequence shown here is derived from an EMBL/GenBank/DDBJ whole genome shotgun (WGS) entry which is preliminary data.</text>
</comment>
<feature type="non-terminal residue" evidence="1">
    <location>
        <position position="1"/>
    </location>
</feature>
<protein>
    <submittedName>
        <fullName evidence="1">Uncharacterized protein</fullName>
    </submittedName>
</protein>
<sequence>DVAKAEEFTQQGPTKQKVIKTTMLSGEVVEEKVWEVTGDAISTEQGKPNTWRSA</sequence>
<proteinExistence type="predicted"/>
<evidence type="ECO:0000313" key="1">
    <source>
        <dbReference type="EMBL" id="CAK0886099.1"/>
    </source>
</evidence>
<gene>
    <name evidence="1" type="ORF">PCOR1329_LOCUS67524</name>
</gene>
<accession>A0ABN9WHZ5</accession>
<reference evidence="1" key="1">
    <citation type="submission" date="2023-10" db="EMBL/GenBank/DDBJ databases">
        <authorList>
            <person name="Chen Y."/>
            <person name="Shah S."/>
            <person name="Dougan E. K."/>
            <person name="Thang M."/>
            <person name="Chan C."/>
        </authorList>
    </citation>
    <scope>NUCLEOTIDE SEQUENCE [LARGE SCALE GENOMIC DNA]</scope>
</reference>
<dbReference type="Proteomes" id="UP001189429">
    <property type="component" value="Unassembled WGS sequence"/>
</dbReference>
<dbReference type="EMBL" id="CAUYUJ010018756">
    <property type="protein sequence ID" value="CAK0886099.1"/>
    <property type="molecule type" value="Genomic_DNA"/>
</dbReference>
<keyword evidence="2" id="KW-1185">Reference proteome</keyword>
<organism evidence="1 2">
    <name type="scientific">Prorocentrum cordatum</name>
    <dbReference type="NCBI Taxonomy" id="2364126"/>
    <lineage>
        <taxon>Eukaryota</taxon>
        <taxon>Sar</taxon>
        <taxon>Alveolata</taxon>
        <taxon>Dinophyceae</taxon>
        <taxon>Prorocentrales</taxon>
        <taxon>Prorocentraceae</taxon>
        <taxon>Prorocentrum</taxon>
    </lineage>
</organism>